<feature type="non-terminal residue" evidence="1">
    <location>
        <position position="1"/>
    </location>
</feature>
<dbReference type="Proteomes" id="UP001186974">
    <property type="component" value="Unassembled WGS sequence"/>
</dbReference>
<comment type="caution">
    <text evidence="1">The sequence shown here is derived from an EMBL/GenBank/DDBJ whole genome shotgun (WGS) entry which is preliminary data.</text>
</comment>
<evidence type="ECO:0000313" key="2">
    <source>
        <dbReference type="Proteomes" id="UP001186974"/>
    </source>
</evidence>
<organism evidence="1 2">
    <name type="scientific">Coniosporium uncinatum</name>
    <dbReference type="NCBI Taxonomy" id="93489"/>
    <lineage>
        <taxon>Eukaryota</taxon>
        <taxon>Fungi</taxon>
        <taxon>Dikarya</taxon>
        <taxon>Ascomycota</taxon>
        <taxon>Pezizomycotina</taxon>
        <taxon>Dothideomycetes</taxon>
        <taxon>Dothideomycetes incertae sedis</taxon>
        <taxon>Coniosporium</taxon>
    </lineage>
</organism>
<reference evidence="1" key="1">
    <citation type="submission" date="2024-09" db="EMBL/GenBank/DDBJ databases">
        <title>Black Yeasts Isolated from many extreme environments.</title>
        <authorList>
            <person name="Coleine C."/>
            <person name="Stajich J.E."/>
            <person name="Selbmann L."/>
        </authorList>
    </citation>
    <scope>NUCLEOTIDE SEQUENCE</scope>
    <source>
        <strain evidence="1">CCFEE 5737</strain>
    </source>
</reference>
<name>A0ACC3DHV8_9PEZI</name>
<protein>
    <submittedName>
        <fullName evidence="1">Uncharacterized protein</fullName>
    </submittedName>
</protein>
<keyword evidence="2" id="KW-1185">Reference proteome</keyword>
<accession>A0ACC3DHV8</accession>
<sequence length="176" mass="19779">ASEVCHCRRVHEAWPAQLSADKSITWTGNRTLEVVYQACHGALFDAIPDQVSRLNATYPPHFASLMIGGNNGGFPEIVLNCIYQVDKDQDYGPQYPDPNSECTKALSRARQNVHAPWFRDGLLSSIDAILNEPCIRLDSHFRLYVVGYASLFNHDDEACDEWSFTFSPGKEQKLTT</sequence>
<dbReference type="EMBL" id="JAWDJW010004245">
    <property type="protein sequence ID" value="KAK3076196.1"/>
    <property type="molecule type" value="Genomic_DNA"/>
</dbReference>
<gene>
    <name evidence="1" type="ORF">LTS18_013653</name>
</gene>
<proteinExistence type="predicted"/>
<evidence type="ECO:0000313" key="1">
    <source>
        <dbReference type="EMBL" id="KAK3076196.1"/>
    </source>
</evidence>